<feature type="domain" description="B12-binding" evidence="9">
    <location>
        <begin position="1"/>
        <end position="144"/>
    </location>
</feature>
<dbReference type="SMART" id="SM00729">
    <property type="entry name" value="Elp3"/>
    <property type="match status" value="1"/>
</dbReference>
<dbReference type="GO" id="GO:0046872">
    <property type="term" value="F:metal ion binding"/>
    <property type="evidence" value="ECO:0007669"/>
    <property type="project" value="UniProtKB-KW"/>
</dbReference>
<dbReference type="InterPro" id="IPR034466">
    <property type="entry name" value="Methyltransferase_Class_B"/>
</dbReference>
<protein>
    <submittedName>
        <fullName evidence="11">Radical SAM protein</fullName>
    </submittedName>
</protein>
<dbReference type="Proteomes" id="UP000095042">
    <property type="component" value="Unassembled WGS sequence"/>
</dbReference>
<dbReference type="GO" id="GO:0005829">
    <property type="term" value="C:cytosol"/>
    <property type="evidence" value="ECO:0007669"/>
    <property type="project" value="TreeGrafter"/>
</dbReference>
<gene>
    <name evidence="11" type="ORF">AUC71_01330</name>
</gene>
<evidence type="ECO:0000259" key="10">
    <source>
        <dbReference type="PROSITE" id="PS51918"/>
    </source>
</evidence>
<dbReference type="InterPro" id="IPR006158">
    <property type="entry name" value="Cobalamin-bd"/>
</dbReference>
<proteinExistence type="predicted"/>
<dbReference type="Pfam" id="PF04055">
    <property type="entry name" value="Radical_SAM"/>
    <property type="match status" value="1"/>
</dbReference>
<evidence type="ECO:0000256" key="6">
    <source>
        <dbReference type="ARBA" id="ARBA00023004"/>
    </source>
</evidence>
<evidence type="ECO:0000313" key="11">
    <source>
        <dbReference type="EMBL" id="ODS02803.1"/>
    </source>
</evidence>
<keyword evidence="5" id="KW-0479">Metal-binding</keyword>
<keyword evidence="6" id="KW-0408">Iron</keyword>
<evidence type="ECO:0000256" key="8">
    <source>
        <dbReference type="SAM" id="MobiDB-lite"/>
    </source>
</evidence>
<comment type="cofactor">
    <cofactor evidence="1">
        <name>[4Fe-4S] cluster</name>
        <dbReference type="ChEBI" id="CHEBI:49883"/>
    </cofactor>
</comment>
<dbReference type="PROSITE" id="PS51918">
    <property type="entry name" value="RADICAL_SAM"/>
    <property type="match status" value="1"/>
</dbReference>
<evidence type="ECO:0000313" key="12">
    <source>
        <dbReference type="Proteomes" id="UP000095042"/>
    </source>
</evidence>
<dbReference type="PANTHER" id="PTHR43409:SF7">
    <property type="entry name" value="BLL1977 PROTEIN"/>
    <property type="match status" value="1"/>
</dbReference>
<dbReference type="SFLD" id="SFLDG01123">
    <property type="entry name" value="methyltransferase_(Class_B)"/>
    <property type="match status" value="1"/>
</dbReference>
<dbReference type="InterPro" id="IPR006638">
    <property type="entry name" value="Elp3/MiaA/NifB-like_rSAM"/>
</dbReference>
<dbReference type="InterPro" id="IPR007197">
    <property type="entry name" value="rSAM"/>
</dbReference>
<dbReference type="AlphaFoldDB" id="A0A1E3WAG5"/>
<feature type="region of interest" description="Disordered" evidence="8">
    <location>
        <begin position="558"/>
        <end position="606"/>
    </location>
</feature>
<keyword evidence="7" id="KW-0411">Iron-sulfur</keyword>
<evidence type="ECO:0000256" key="7">
    <source>
        <dbReference type="ARBA" id="ARBA00023014"/>
    </source>
</evidence>
<dbReference type="GO" id="GO:0031419">
    <property type="term" value="F:cobalamin binding"/>
    <property type="evidence" value="ECO:0007669"/>
    <property type="project" value="InterPro"/>
</dbReference>
<comment type="caution">
    <text evidence="11">The sequence shown here is derived from an EMBL/GenBank/DDBJ whole genome shotgun (WGS) entry which is preliminary data.</text>
</comment>
<dbReference type="InterPro" id="IPR058240">
    <property type="entry name" value="rSAM_sf"/>
</dbReference>
<dbReference type="PROSITE" id="PS51332">
    <property type="entry name" value="B12_BINDING"/>
    <property type="match status" value="1"/>
</dbReference>
<evidence type="ECO:0000256" key="3">
    <source>
        <dbReference type="ARBA" id="ARBA00022679"/>
    </source>
</evidence>
<dbReference type="CDD" id="cd01335">
    <property type="entry name" value="Radical_SAM"/>
    <property type="match status" value="1"/>
</dbReference>
<keyword evidence="4" id="KW-0949">S-adenosyl-L-methionine</keyword>
<evidence type="ECO:0000256" key="1">
    <source>
        <dbReference type="ARBA" id="ARBA00001966"/>
    </source>
</evidence>
<sequence length="606" mass="68008">MGPLHHAVELACRRLRLALGAAERNLLGPDLPIDVHAMDETNTRVKSREIVRLIQKNGGLGLVGIVGAQSNEFPRAVDIARPFREAGIQVLIGGFHVSGCLAMLKDTQSDIKLAQDLGICIYAGEAEEGLDEVIIDAARGELKPLYDHMKHLPDIGSVASPPFLPYDFVTRTIGNTTSFDAGRGCPFQCSFCTIINVQGRKSRYRSPDSVEQILRMNYAQGVNRFFITDDNFARNSDWEAIYDRIIKLREEDGMDIRFCIQVDTLCHKIPNFIDKSKRAGVTRVFIGLENINPANLIAAKKRQNKITEYRKMLLDWKRVGIMTYAGYILGFANDTPESIRQDLEIIKRELPLDVLEFFILTPLPGSEDHKVLYEKGVWMDPDMNKYDVEHVCTAHPKMSKEEWEQAYQTAWGIYYTDEHLETIIRRAYATGISLKSLKTVLFWFSGAVPTEGVHPLQWGIFRMKHRLDRRSGLPIENPIVFYAKYAADIARKVVLAGKRWHHLSRLVKKVESDPAAKFYMDNALTPVADEDAEHMGLYTQNEAARTAVERELRVAGVKPKQNGNGQPALAMKANGNGKAAVAGSDHGTHGERTDQDRLIENAAPPA</sequence>
<feature type="compositionally biased region" description="Low complexity" evidence="8">
    <location>
        <begin position="568"/>
        <end position="583"/>
    </location>
</feature>
<dbReference type="PANTHER" id="PTHR43409">
    <property type="entry name" value="ANAEROBIC MAGNESIUM-PROTOPORPHYRIN IX MONOMETHYL ESTER CYCLASE-RELATED"/>
    <property type="match status" value="1"/>
</dbReference>
<name>A0A1E3WAG5_9HYPH</name>
<dbReference type="SUPFAM" id="SSF102114">
    <property type="entry name" value="Radical SAM enzymes"/>
    <property type="match status" value="1"/>
</dbReference>
<dbReference type="InterPro" id="IPR013785">
    <property type="entry name" value="Aldolase_TIM"/>
</dbReference>
<evidence type="ECO:0000259" key="9">
    <source>
        <dbReference type="PROSITE" id="PS51332"/>
    </source>
</evidence>
<dbReference type="Gene3D" id="3.20.20.70">
    <property type="entry name" value="Aldolase class I"/>
    <property type="match status" value="1"/>
</dbReference>
<keyword evidence="12" id="KW-1185">Reference proteome</keyword>
<dbReference type="GO" id="GO:0051539">
    <property type="term" value="F:4 iron, 4 sulfur cluster binding"/>
    <property type="evidence" value="ECO:0007669"/>
    <property type="project" value="UniProtKB-KW"/>
</dbReference>
<evidence type="ECO:0000256" key="5">
    <source>
        <dbReference type="ARBA" id="ARBA00022723"/>
    </source>
</evidence>
<dbReference type="SFLD" id="SFLDG01082">
    <property type="entry name" value="B12-binding_domain_containing"/>
    <property type="match status" value="1"/>
</dbReference>
<accession>A0A1E3WAG5</accession>
<organism evidence="11 12">
    <name type="scientific">Methyloceanibacter marginalis</name>
    <dbReference type="NCBI Taxonomy" id="1774971"/>
    <lineage>
        <taxon>Bacteria</taxon>
        <taxon>Pseudomonadati</taxon>
        <taxon>Pseudomonadota</taxon>
        <taxon>Alphaproteobacteria</taxon>
        <taxon>Hyphomicrobiales</taxon>
        <taxon>Hyphomicrobiaceae</taxon>
        <taxon>Methyloceanibacter</taxon>
    </lineage>
</organism>
<reference evidence="11 12" key="1">
    <citation type="journal article" date="2016" name="Environ. Microbiol.">
        <title>New Methyloceanibacter diversity from North Sea sediments includes methanotroph containing solely the soluble methane monooxygenase.</title>
        <authorList>
            <person name="Vekeman B."/>
            <person name="Kerckhof F.M."/>
            <person name="Cremers G."/>
            <person name="de Vos P."/>
            <person name="Vandamme P."/>
            <person name="Boon N."/>
            <person name="Op den Camp H.J."/>
            <person name="Heylen K."/>
        </authorList>
    </citation>
    <scope>NUCLEOTIDE SEQUENCE [LARGE SCALE GENOMIC DNA]</scope>
    <source>
        <strain evidence="11 12">R-67177</strain>
    </source>
</reference>
<keyword evidence="2" id="KW-0489">Methyltransferase</keyword>
<feature type="compositionally biased region" description="Basic and acidic residues" evidence="8">
    <location>
        <begin position="586"/>
        <end position="599"/>
    </location>
</feature>
<keyword evidence="3" id="KW-0808">Transferase</keyword>
<dbReference type="EMBL" id="LPWD01000224">
    <property type="protein sequence ID" value="ODS02803.1"/>
    <property type="molecule type" value="Genomic_DNA"/>
</dbReference>
<dbReference type="SFLD" id="SFLDS00029">
    <property type="entry name" value="Radical_SAM"/>
    <property type="match status" value="1"/>
</dbReference>
<evidence type="ECO:0000256" key="4">
    <source>
        <dbReference type="ARBA" id="ARBA00022691"/>
    </source>
</evidence>
<feature type="domain" description="Radical SAM core" evidence="10">
    <location>
        <begin position="171"/>
        <end position="401"/>
    </location>
</feature>
<evidence type="ECO:0000256" key="2">
    <source>
        <dbReference type="ARBA" id="ARBA00022603"/>
    </source>
</evidence>
<dbReference type="GO" id="GO:0003824">
    <property type="term" value="F:catalytic activity"/>
    <property type="evidence" value="ECO:0007669"/>
    <property type="project" value="InterPro"/>
</dbReference>
<dbReference type="InterPro" id="IPR051198">
    <property type="entry name" value="BchE-like"/>
</dbReference>